<keyword evidence="1" id="KW-1133">Transmembrane helix</keyword>
<keyword evidence="1" id="KW-0472">Membrane</keyword>
<dbReference type="EMBL" id="VBAK01000047">
    <property type="protein sequence ID" value="TMI92872.1"/>
    <property type="molecule type" value="Genomic_DNA"/>
</dbReference>
<feature type="transmembrane region" description="Helical" evidence="1">
    <location>
        <begin position="12"/>
        <end position="29"/>
    </location>
</feature>
<accession>A0A537KBH8</accession>
<name>A0A537KBH8_9BACT</name>
<evidence type="ECO:0000256" key="1">
    <source>
        <dbReference type="SAM" id="Phobius"/>
    </source>
</evidence>
<gene>
    <name evidence="2" type="ORF">E6H00_02025</name>
</gene>
<sequence length="72" mass="7877">MNLNEKVLTRADRMILGGALLTLALLHVLGTASPWSWLTLAVAVGVLVLGVWRLWQLFKEAAARRRGPASRA</sequence>
<dbReference type="AlphaFoldDB" id="A0A537KBH8"/>
<proteinExistence type="predicted"/>
<organism evidence="2 3">
    <name type="scientific">Candidatus Segetimicrobium genomatis</name>
    <dbReference type="NCBI Taxonomy" id="2569760"/>
    <lineage>
        <taxon>Bacteria</taxon>
        <taxon>Bacillati</taxon>
        <taxon>Candidatus Sysuimicrobiota</taxon>
        <taxon>Candidatus Sysuimicrobiia</taxon>
        <taxon>Candidatus Sysuimicrobiales</taxon>
        <taxon>Candidatus Segetimicrobiaceae</taxon>
        <taxon>Candidatus Segetimicrobium</taxon>
    </lineage>
</organism>
<comment type="caution">
    <text evidence="2">The sequence shown here is derived from an EMBL/GenBank/DDBJ whole genome shotgun (WGS) entry which is preliminary data.</text>
</comment>
<feature type="transmembrane region" description="Helical" evidence="1">
    <location>
        <begin position="35"/>
        <end position="55"/>
    </location>
</feature>
<protein>
    <submittedName>
        <fullName evidence="2">Uncharacterized protein</fullName>
    </submittedName>
</protein>
<keyword evidence="1" id="KW-0812">Transmembrane</keyword>
<evidence type="ECO:0000313" key="3">
    <source>
        <dbReference type="Proteomes" id="UP000318509"/>
    </source>
</evidence>
<evidence type="ECO:0000313" key="2">
    <source>
        <dbReference type="EMBL" id="TMI92872.1"/>
    </source>
</evidence>
<reference evidence="2 3" key="1">
    <citation type="journal article" date="2019" name="Nat. Microbiol.">
        <title>Mediterranean grassland soil C-N compound turnover is dependent on rainfall and depth, and is mediated by genomically divergent microorganisms.</title>
        <authorList>
            <person name="Diamond S."/>
            <person name="Andeer P.F."/>
            <person name="Li Z."/>
            <person name="Crits-Christoph A."/>
            <person name="Burstein D."/>
            <person name="Anantharaman K."/>
            <person name="Lane K.R."/>
            <person name="Thomas B.C."/>
            <person name="Pan C."/>
            <person name="Northen T.R."/>
            <person name="Banfield J.F."/>
        </authorList>
    </citation>
    <scope>NUCLEOTIDE SEQUENCE [LARGE SCALE GENOMIC DNA]</scope>
    <source>
        <strain evidence="2">NP_3</strain>
    </source>
</reference>
<dbReference type="Proteomes" id="UP000318509">
    <property type="component" value="Unassembled WGS sequence"/>
</dbReference>